<evidence type="ECO:0000313" key="1">
    <source>
        <dbReference type="EMBL" id="JAH74015.1"/>
    </source>
</evidence>
<dbReference type="EMBL" id="GBXM01034562">
    <property type="protein sequence ID" value="JAH74015.1"/>
    <property type="molecule type" value="Transcribed_RNA"/>
</dbReference>
<accession>A0A0E9V981</accession>
<sequence length="57" mass="6029">MQSEDISITNASVIHAQSDVITNTVLTGGALTHSSLASYPDIRSDRIIITATNRKGS</sequence>
<reference evidence="1" key="1">
    <citation type="submission" date="2014-11" db="EMBL/GenBank/DDBJ databases">
        <authorList>
            <person name="Amaro Gonzalez C."/>
        </authorList>
    </citation>
    <scope>NUCLEOTIDE SEQUENCE</scope>
</reference>
<reference evidence="1" key="2">
    <citation type="journal article" date="2015" name="Fish Shellfish Immunol.">
        <title>Early steps in the European eel (Anguilla anguilla)-Vibrio vulnificus interaction in the gills: Role of the RtxA13 toxin.</title>
        <authorList>
            <person name="Callol A."/>
            <person name="Pajuelo D."/>
            <person name="Ebbesson L."/>
            <person name="Teles M."/>
            <person name="MacKenzie S."/>
            <person name="Amaro C."/>
        </authorList>
    </citation>
    <scope>NUCLEOTIDE SEQUENCE</scope>
</reference>
<name>A0A0E9V981_ANGAN</name>
<proteinExistence type="predicted"/>
<dbReference type="AlphaFoldDB" id="A0A0E9V981"/>
<protein>
    <submittedName>
        <fullName evidence="1">Uncharacterized protein</fullName>
    </submittedName>
</protein>
<organism evidence="1">
    <name type="scientific">Anguilla anguilla</name>
    <name type="common">European freshwater eel</name>
    <name type="synonym">Muraena anguilla</name>
    <dbReference type="NCBI Taxonomy" id="7936"/>
    <lineage>
        <taxon>Eukaryota</taxon>
        <taxon>Metazoa</taxon>
        <taxon>Chordata</taxon>
        <taxon>Craniata</taxon>
        <taxon>Vertebrata</taxon>
        <taxon>Euteleostomi</taxon>
        <taxon>Actinopterygii</taxon>
        <taxon>Neopterygii</taxon>
        <taxon>Teleostei</taxon>
        <taxon>Anguilliformes</taxon>
        <taxon>Anguillidae</taxon>
        <taxon>Anguilla</taxon>
    </lineage>
</organism>